<evidence type="ECO:0000313" key="2">
    <source>
        <dbReference type="Proteomes" id="UP000018227"/>
    </source>
</evidence>
<dbReference type="HOGENOM" id="CLU_3267504_0_0_9"/>
<proteinExistence type="predicted"/>
<name>V2Y0G2_9FIRM</name>
<organism evidence="1 2">
    <name type="scientific">Catonella morbi ATCC 51271</name>
    <dbReference type="NCBI Taxonomy" id="592026"/>
    <lineage>
        <taxon>Bacteria</taxon>
        <taxon>Bacillati</taxon>
        <taxon>Bacillota</taxon>
        <taxon>Clostridia</taxon>
        <taxon>Lachnospirales</taxon>
        <taxon>Lachnospiraceae</taxon>
        <taxon>Catonella</taxon>
    </lineage>
</organism>
<dbReference type="Proteomes" id="UP000018227">
    <property type="component" value="Unassembled WGS sequence"/>
</dbReference>
<dbReference type="EMBL" id="ACIL03000016">
    <property type="protein sequence ID" value="ESL02468.1"/>
    <property type="molecule type" value="Genomic_DNA"/>
</dbReference>
<reference evidence="1 2" key="1">
    <citation type="submission" date="2013-06" db="EMBL/GenBank/DDBJ databases">
        <authorList>
            <person name="Weinstock G."/>
            <person name="Sodergren E."/>
            <person name="Clifton S."/>
            <person name="Fulton L."/>
            <person name="Fulton B."/>
            <person name="Courtney L."/>
            <person name="Fronick C."/>
            <person name="Harrison M."/>
            <person name="Strong C."/>
            <person name="Farmer C."/>
            <person name="Delahaunty K."/>
            <person name="Markovic C."/>
            <person name="Hall O."/>
            <person name="Minx P."/>
            <person name="Tomlinson C."/>
            <person name="Mitreva M."/>
            <person name="Nelson J."/>
            <person name="Hou S."/>
            <person name="Wollam A."/>
            <person name="Pepin K.H."/>
            <person name="Johnson M."/>
            <person name="Bhonagiri V."/>
            <person name="Nash W.E."/>
            <person name="Warren W."/>
            <person name="Chinwalla A."/>
            <person name="Mardis E.R."/>
            <person name="Wilson R.K."/>
        </authorList>
    </citation>
    <scope>NUCLEOTIDE SEQUENCE [LARGE SCALE GENOMIC DNA]</scope>
    <source>
        <strain evidence="1 2">ATCC 51271</strain>
    </source>
</reference>
<gene>
    <name evidence="1" type="ORF">GCWU0000282_002604</name>
</gene>
<keyword evidence="2" id="KW-1185">Reference proteome</keyword>
<sequence>MLKLYLAYEGVIAIWKRSEVFELILSKEADILADCNQQLTV</sequence>
<evidence type="ECO:0000313" key="1">
    <source>
        <dbReference type="EMBL" id="ESL02468.1"/>
    </source>
</evidence>
<protein>
    <submittedName>
        <fullName evidence="1">Uncharacterized protein</fullName>
    </submittedName>
</protein>
<comment type="caution">
    <text evidence="1">The sequence shown here is derived from an EMBL/GenBank/DDBJ whole genome shotgun (WGS) entry which is preliminary data.</text>
</comment>
<dbReference type="STRING" id="592026.GCWU0000282_002604"/>
<dbReference type="AlphaFoldDB" id="V2Y0G2"/>
<accession>V2Y0G2</accession>